<dbReference type="AlphaFoldDB" id="A0A075MT02"/>
<dbReference type="GO" id="GO:0000103">
    <property type="term" value="P:sulfate assimilation"/>
    <property type="evidence" value="ECO:0007669"/>
    <property type="project" value="UniProtKB-UniRule"/>
</dbReference>
<keyword evidence="5 7" id="KW-0067">ATP-binding</keyword>
<protein>
    <recommendedName>
        <fullName evidence="7">Sulfate adenylyltransferase</fullName>
        <ecNumber evidence="7">2.7.7.4</ecNumber>
    </recommendedName>
    <alternativeName>
        <fullName evidence="7">ATP-sulfurylase</fullName>
    </alternativeName>
    <alternativeName>
        <fullName evidence="7">Sulfate adenylate transferase</fullName>
        <shortName evidence="7">SAT</shortName>
    </alternativeName>
</protein>
<dbReference type="GO" id="GO:0005524">
    <property type="term" value="F:ATP binding"/>
    <property type="evidence" value="ECO:0007669"/>
    <property type="project" value="UniProtKB-KW"/>
</dbReference>
<dbReference type="EC" id="2.7.7.4" evidence="7"/>
<dbReference type="KEGG" id="nev:NTE_02663"/>
<dbReference type="HOGENOM" id="CLU_022950_1_1_2"/>
<keyword evidence="3 7" id="KW-0548">Nucleotidyltransferase</keyword>
<dbReference type="InterPro" id="IPR024951">
    <property type="entry name" value="Sulfurylase_cat_dom"/>
</dbReference>
<dbReference type="NCBIfam" id="NF003166">
    <property type="entry name" value="PRK04149.1"/>
    <property type="match status" value="1"/>
</dbReference>
<reference evidence="10 11" key="1">
    <citation type="journal article" date="2014" name="PLoS ONE">
        <title>Genome Sequence of Candidatus Nitrososphaera evergladensis from Group I.1b Enriched from Everglades Soil Reveals Novel Genomic Features of the Ammonia-Oxidizing Archaea.</title>
        <authorList>
            <person name="Zhalnina K.V."/>
            <person name="Dias R."/>
            <person name="Leonard M.T."/>
            <person name="Dorr de Quadros P."/>
            <person name="Camargo F.A."/>
            <person name="Drew J.C."/>
            <person name="Farmerie W.G."/>
            <person name="Daroub S.H."/>
            <person name="Triplett E.W."/>
        </authorList>
    </citation>
    <scope>NUCLEOTIDE SEQUENCE [LARGE SCALE GENOMIC DNA]</scope>
    <source>
        <strain evidence="10 11">SR1</strain>
    </source>
</reference>
<dbReference type="Gene3D" id="3.40.50.620">
    <property type="entry name" value="HUPs"/>
    <property type="match status" value="1"/>
</dbReference>
<comment type="pathway">
    <text evidence="1 7">Sulfur metabolism; hydrogen sulfide biosynthesis; sulfite from sulfate: step 1/3.</text>
</comment>
<dbReference type="Proteomes" id="UP000028194">
    <property type="component" value="Chromosome"/>
</dbReference>
<comment type="similarity">
    <text evidence="6 7">Belongs to the sulfate adenylyltransferase family.</text>
</comment>
<dbReference type="GO" id="GO:0004781">
    <property type="term" value="F:sulfate adenylyltransferase (ATP) activity"/>
    <property type="evidence" value="ECO:0007669"/>
    <property type="project" value="UniProtKB-UniRule"/>
</dbReference>
<evidence type="ECO:0000313" key="10">
    <source>
        <dbReference type="EMBL" id="AIF84706.1"/>
    </source>
</evidence>
<evidence type="ECO:0000256" key="3">
    <source>
        <dbReference type="ARBA" id="ARBA00022695"/>
    </source>
</evidence>
<dbReference type="InterPro" id="IPR015947">
    <property type="entry name" value="PUA-like_sf"/>
</dbReference>
<evidence type="ECO:0000256" key="1">
    <source>
        <dbReference type="ARBA" id="ARBA00005048"/>
    </source>
</evidence>
<organism evidence="10 11">
    <name type="scientific">Candidatus Nitrososphaera evergladensis SR1</name>
    <dbReference type="NCBI Taxonomy" id="1459636"/>
    <lineage>
        <taxon>Archaea</taxon>
        <taxon>Nitrososphaerota</taxon>
        <taxon>Nitrososphaeria</taxon>
        <taxon>Nitrososphaerales</taxon>
        <taxon>Nitrososphaeraceae</taxon>
        <taxon>Nitrososphaera</taxon>
    </lineage>
</organism>
<evidence type="ECO:0000256" key="7">
    <source>
        <dbReference type="HAMAP-Rule" id="MF_00066"/>
    </source>
</evidence>
<dbReference type="HAMAP" id="MF_00066">
    <property type="entry name" value="Sulf_adenylyltr"/>
    <property type="match status" value="1"/>
</dbReference>
<dbReference type="InterPro" id="IPR020792">
    <property type="entry name" value="SO4_adenylyltransferase_pro"/>
</dbReference>
<dbReference type="eggNOG" id="arCOG04191">
    <property type="taxonomic scope" value="Archaea"/>
</dbReference>
<dbReference type="GO" id="GO:0070814">
    <property type="term" value="P:hydrogen sulfide biosynthetic process"/>
    <property type="evidence" value="ECO:0007669"/>
    <property type="project" value="UniProtKB-UniRule"/>
</dbReference>
<evidence type="ECO:0000259" key="8">
    <source>
        <dbReference type="Pfam" id="PF01747"/>
    </source>
</evidence>
<dbReference type="NCBIfam" id="TIGR00339">
    <property type="entry name" value="sopT"/>
    <property type="match status" value="1"/>
</dbReference>
<dbReference type="PANTHER" id="PTHR43509">
    <property type="match status" value="1"/>
</dbReference>
<dbReference type="GeneID" id="41598355"/>
<dbReference type="InterPro" id="IPR025980">
    <property type="entry name" value="ATP-Sase_PUA-like_dom"/>
</dbReference>
<dbReference type="Pfam" id="PF01747">
    <property type="entry name" value="ATP-sulfurylase"/>
    <property type="match status" value="1"/>
</dbReference>
<dbReference type="STRING" id="1459636.NTE_02663"/>
<dbReference type="InterPro" id="IPR014729">
    <property type="entry name" value="Rossmann-like_a/b/a_fold"/>
</dbReference>
<dbReference type="OrthoDB" id="6358at2157"/>
<dbReference type="EMBL" id="CP007174">
    <property type="protein sequence ID" value="AIF84706.1"/>
    <property type="molecule type" value="Genomic_DNA"/>
</dbReference>
<comment type="catalytic activity">
    <reaction evidence="7">
        <text>sulfate + ATP + H(+) = adenosine 5'-phosphosulfate + diphosphate</text>
        <dbReference type="Rhea" id="RHEA:18133"/>
        <dbReference type="ChEBI" id="CHEBI:15378"/>
        <dbReference type="ChEBI" id="CHEBI:16189"/>
        <dbReference type="ChEBI" id="CHEBI:30616"/>
        <dbReference type="ChEBI" id="CHEBI:33019"/>
        <dbReference type="ChEBI" id="CHEBI:58243"/>
        <dbReference type="EC" id="2.7.7.4"/>
    </reaction>
</comment>
<dbReference type="SUPFAM" id="SSF52374">
    <property type="entry name" value="Nucleotidylyl transferase"/>
    <property type="match status" value="1"/>
</dbReference>
<gene>
    <name evidence="7" type="primary">sat</name>
    <name evidence="10" type="ORF">NTE_02663</name>
</gene>
<sequence>MALQQPHGGRLVSRFSNASLDGMFAVEVSNDLRSDIENIADGIFSPLEGFVGQDDFDSIVKTGRLKSGLAWTVPIVLDLDEQAAKNARQAGEVALATAGEKFASLKIEEAYTFDRLASARAVYGTDDLNHPGVAKMSNMKSHLVAGRIEVSKRIPQGQIRKYRKTPKETREEMAQRGWKTVVGFQTRNVPHVAHEMLQKAALNLYDGLFVNPLIGKKKQGDFKDEVILSAYETLINNYYPKNRAMFVTLHTEMRYAGPKEAIHHAIMRKNFGCTHFIVGRDHAGVGSYYHPFASHEIFKNYPDLEIQPVFFPAFYYCKKCLSYANERNCPHGPEVREELSGTKMRRMVSSGEMPAEHLMRPEVSRLIVSFKEPFVS</sequence>
<name>A0A075MT02_9ARCH</name>
<keyword evidence="4 7" id="KW-0547">Nucleotide-binding</keyword>
<evidence type="ECO:0000256" key="2">
    <source>
        <dbReference type="ARBA" id="ARBA00022679"/>
    </source>
</evidence>
<evidence type="ECO:0000256" key="5">
    <source>
        <dbReference type="ARBA" id="ARBA00022840"/>
    </source>
</evidence>
<dbReference type="RefSeq" id="WP_148701230.1">
    <property type="nucleotide sequence ID" value="NZ_CP007174.1"/>
</dbReference>
<dbReference type="Pfam" id="PF14306">
    <property type="entry name" value="PUA_2"/>
    <property type="match status" value="1"/>
</dbReference>
<feature type="domain" description="ATP-sulfurylase PUA-like" evidence="9">
    <location>
        <begin position="5"/>
        <end position="152"/>
    </location>
</feature>
<evidence type="ECO:0000256" key="4">
    <source>
        <dbReference type="ARBA" id="ARBA00022741"/>
    </source>
</evidence>
<evidence type="ECO:0000256" key="6">
    <source>
        <dbReference type="ARBA" id="ARBA00037980"/>
    </source>
</evidence>
<keyword evidence="2 7" id="KW-0808">Transferase</keyword>
<dbReference type="UniPathway" id="UPA00140">
    <property type="reaction ID" value="UER00204"/>
</dbReference>
<proteinExistence type="inferred from homology"/>
<dbReference type="InterPro" id="IPR002650">
    <property type="entry name" value="Sulphate_adenylyltransferase"/>
</dbReference>
<dbReference type="Gene3D" id="3.10.400.10">
    <property type="entry name" value="Sulfate adenylyltransferase"/>
    <property type="match status" value="1"/>
</dbReference>
<dbReference type="SUPFAM" id="SSF88697">
    <property type="entry name" value="PUA domain-like"/>
    <property type="match status" value="1"/>
</dbReference>
<keyword evidence="11" id="KW-1185">Reference proteome</keyword>
<feature type="domain" description="Sulphate adenylyltransferase catalytic" evidence="8">
    <location>
        <begin position="161"/>
        <end position="368"/>
    </location>
</feature>
<dbReference type="CDD" id="cd00517">
    <property type="entry name" value="ATPS"/>
    <property type="match status" value="1"/>
</dbReference>
<dbReference type="PANTHER" id="PTHR43509:SF1">
    <property type="entry name" value="SULFATE ADENYLYLTRANSFERASE"/>
    <property type="match status" value="1"/>
</dbReference>
<accession>A0A075MT02</accession>
<evidence type="ECO:0000259" key="9">
    <source>
        <dbReference type="Pfam" id="PF14306"/>
    </source>
</evidence>
<evidence type="ECO:0000313" key="11">
    <source>
        <dbReference type="Proteomes" id="UP000028194"/>
    </source>
</evidence>